<accession>A0A3L6L8Z3</accession>
<comment type="caution">
    <text evidence="2">The sequence shown here is derived from an EMBL/GenBank/DDBJ whole genome shotgun (WGS) entry which is preliminary data.</text>
</comment>
<dbReference type="InterPro" id="IPR005184">
    <property type="entry name" value="DUF306_Meta_HslJ"/>
</dbReference>
<sequence>MKETLLLFLPTFKPTRITMATCPKHLFGKYHLKSFNGKSALEGELAGVTLELGEEDGRVTVRAKAGNAMNGVLKYEGGMLTGPLMSTMMMPPPAVLKVERTLVSGFSSGMHALREGSSLTLSHKTDTMVFEAVE</sequence>
<dbReference type="AlphaFoldDB" id="A0A3L6L8Z3"/>
<reference evidence="2" key="1">
    <citation type="submission" date="2018-09" db="EMBL/GenBank/DDBJ databases">
        <title>whole genome sequence of T. equiperdum IVM-t1 strain.</title>
        <authorList>
            <person name="Suganuma K."/>
        </authorList>
    </citation>
    <scope>NUCLEOTIDE SEQUENCE [LARGE SCALE GENOMIC DNA]</scope>
    <source>
        <strain evidence="2">IVM-t1</strain>
    </source>
</reference>
<dbReference type="FunFam" id="2.40.128.270:FF:000004">
    <property type="entry name" value="Uncharacterized protein"/>
    <property type="match status" value="1"/>
</dbReference>
<feature type="domain" description="DUF306" evidence="1">
    <location>
        <begin position="26"/>
        <end position="130"/>
    </location>
</feature>
<dbReference type="EMBL" id="QSBY01000005">
    <property type="protein sequence ID" value="RHW72658.1"/>
    <property type="molecule type" value="Genomic_DNA"/>
</dbReference>
<evidence type="ECO:0000259" key="1">
    <source>
        <dbReference type="Pfam" id="PF03724"/>
    </source>
</evidence>
<proteinExistence type="predicted"/>
<protein>
    <recommendedName>
        <fullName evidence="1">DUF306 domain-containing protein</fullName>
    </recommendedName>
</protein>
<dbReference type="InterPro" id="IPR038670">
    <property type="entry name" value="HslJ-like_sf"/>
</dbReference>
<gene>
    <name evidence="2" type="ORF">DPX39_050028000</name>
</gene>
<organism evidence="2">
    <name type="scientific">Trypanosoma brucei equiperdum</name>
    <dbReference type="NCBI Taxonomy" id="630700"/>
    <lineage>
        <taxon>Eukaryota</taxon>
        <taxon>Discoba</taxon>
        <taxon>Euglenozoa</taxon>
        <taxon>Kinetoplastea</taxon>
        <taxon>Metakinetoplastina</taxon>
        <taxon>Trypanosomatida</taxon>
        <taxon>Trypanosomatidae</taxon>
        <taxon>Trypanosoma</taxon>
    </lineage>
</organism>
<dbReference type="Gene3D" id="2.40.128.270">
    <property type="match status" value="1"/>
</dbReference>
<dbReference type="Pfam" id="PF03724">
    <property type="entry name" value="META"/>
    <property type="match status" value="1"/>
</dbReference>
<dbReference type="Proteomes" id="UP000266743">
    <property type="component" value="Chromosome 5"/>
</dbReference>
<evidence type="ECO:0000313" key="2">
    <source>
        <dbReference type="EMBL" id="RHW72658.1"/>
    </source>
</evidence>
<name>A0A3L6L8Z3_9TRYP</name>